<evidence type="ECO:0000259" key="4">
    <source>
        <dbReference type="PROSITE" id="PS50932"/>
    </source>
</evidence>
<dbReference type="PROSITE" id="PS50932">
    <property type="entry name" value="HTH_LACI_2"/>
    <property type="match status" value="1"/>
</dbReference>
<evidence type="ECO:0000313" key="6">
    <source>
        <dbReference type="Proteomes" id="UP000823900"/>
    </source>
</evidence>
<dbReference type="EMBL" id="DWZA01000055">
    <property type="protein sequence ID" value="HJA71169.1"/>
    <property type="molecule type" value="Genomic_DNA"/>
</dbReference>
<dbReference type="SUPFAM" id="SSF53822">
    <property type="entry name" value="Periplasmic binding protein-like I"/>
    <property type="match status" value="1"/>
</dbReference>
<reference evidence="5" key="2">
    <citation type="submission" date="2021-04" db="EMBL/GenBank/DDBJ databases">
        <authorList>
            <person name="Gilroy R."/>
        </authorList>
    </citation>
    <scope>NUCLEOTIDE SEQUENCE</scope>
    <source>
        <strain evidence="5">CHK178-16964</strain>
    </source>
</reference>
<keyword evidence="3" id="KW-0804">Transcription</keyword>
<dbReference type="GO" id="GO:0003700">
    <property type="term" value="F:DNA-binding transcription factor activity"/>
    <property type="evidence" value="ECO:0007669"/>
    <property type="project" value="TreeGrafter"/>
</dbReference>
<feature type="domain" description="HTH lacI-type" evidence="4">
    <location>
        <begin position="5"/>
        <end position="61"/>
    </location>
</feature>
<dbReference type="PRINTS" id="PR00036">
    <property type="entry name" value="HTHLACI"/>
</dbReference>
<dbReference type="InterPro" id="IPR000843">
    <property type="entry name" value="HTH_LacI"/>
</dbReference>
<evidence type="ECO:0000256" key="2">
    <source>
        <dbReference type="ARBA" id="ARBA00023125"/>
    </source>
</evidence>
<dbReference type="SMART" id="SM00354">
    <property type="entry name" value="HTH_LACI"/>
    <property type="match status" value="1"/>
</dbReference>
<dbReference type="SUPFAM" id="SSF47413">
    <property type="entry name" value="lambda repressor-like DNA-binding domains"/>
    <property type="match status" value="1"/>
</dbReference>
<evidence type="ECO:0000313" key="5">
    <source>
        <dbReference type="EMBL" id="HJA71169.1"/>
    </source>
</evidence>
<organism evidence="5 6">
    <name type="scientific">Candidatus Lachnoclostridium stercoravium</name>
    <dbReference type="NCBI Taxonomy" id="2838633"/>
    <lineage>
        <taxon>Bacteria</taxon>
        <taxon>Bacillati</taxon>
        <taxon>Bacillota</taxon>
        <taxon>Clostridia</taxon>
        <taxon>Lachnospirales</taxon>
        <taxon>Lachnospiraceae</taxon>
    </lineage>
</organism>
<dbReference type="AlphaFoldDB" id="A0A9D2KNG6"/>
<dbReference type="CDD" id="cd06267">
    <property type="entry name" value="PBP1_LacI_sugar_binding-like"/>
    <property type="match status" value="1"/>
</dbReference>
<evidence type="ECO:0000256" key="3">
    <source>
        <dbReference type="ARBA" id="ARBA00023163"/>
    </source>
</evidence>
<dbReference type="Pfam" id="PF13377">
    <property type="entry name" value="Peripla_BP_3"/>
    <property type="match status" value="1"/>
</dbReference>
<dbReference type="PANTHER" id="PTHR30146:SF109">
    <property type="entry name" value="HTH-TYPE TRANSCRIPTIONAL REGULATOR GALS"/>
    <property type="match status" value="1"/>
</dbReference>
<protein>
    <submittedName>
        <fullName evidence="5">LacI family transcriptional regulator</fullName>
    </submittedName>
</protein>
<accession>A0A9D2KNG6</accession>
<reference evidence="5" key="1">
    <citation type="journal article" date="2021" name="PeerJ">
        <title>Extensive microbial diversity within the chicken gut microbiome revealed by metagenomics and culture.</title>
        <authorList>
            <person name="Gilroy R."/>
            <person name="Ravi A."/>
            <person name="Getino M."/>
            <person name="Pursley I."/>
            <person name="Horton D.L."/>
            <person name="Alikhan N.F."/>
            <person name="Baker D."/>
            <person name="Gharbi K."/>
            <person name="Hall N."/>
            <person name="Watson M."/>
            <person name="Adriaenssens E.M."/>
            <person name="Foster-Nyarko E."/>
            <person name="Jarju S."/>
            <person name="Secka A."/>
            <person name="Antonio M."/>
            <person name="Oren A."/>
            <person name="Chaudhuri R.R."/>
            <person name="La Ragione R."/>
            <person name="Hildebrand F."/>
            <person name="Pallen M.J."/>
        </authorList>
    </citation>
    <scope>NUCLEOTIDE SEQUENCE</scope>
    <source>
        <strain evidence="5">CHK178-16964</strain>
    </source>
</reference>
<dbReference type="InterPro" id="IPR028082">
    <property type="entry name" value="Peripla_BP_I"/>
</dbReference>
<keyword evidence="1" id="KW-0805">Transcription regulation</keyword>
<dbReference type="PROSITE" id="PS00356">
    <property type="entry name" value="HTH_LACI_1"/>
    <property type="match status" value="1"/>
</dbReference>
<dbReference type="Gene3D" id="1.10.260.40">
    <property type="entry name" value="lambda repressor-like DNA-binding domains"/>
    <property type="match status" value="1"/>
</dbReference>
<name>A0A9D2KNG6_9FIRM</name>
<dbReference type="CDD" id="cd01392">
    <property type="entry name" value="HTH_LacI"/>
    <property type="match status" value="1"/>
</dbReference>
<dbReference type="Gene3D" id="3.40.50.2300">
    <property type="match status" value="2"/>
</dbReference>
<gene>
    <name evidence="5" type="ORF">IAA07_06250</name>
</gene>
<dbReference type="PANTHER" id="PTHR30146">
    <property type="entry name" value="LACI-RELATED TRANSCRIPTIONAL REPRESSOR"/>
    <property type="match status" value="1"/>
</dbReference>
<evidence type="ECO:0000256" key="1">
    <source>
        <dbReference type="ARBA" id="ARBA00023015"/>
    </source>
</evidence>
<dbReference type="InterPro" id="IPR010982">
    <property type="entry name" value="Lambda_DNA-bd_dom_sf"/>
</dbReference>
<dbReference type="Proteomes" id="UP000823900">
    <property type="component" value="Unassembled WGS sequence"/>
</dbReference>
<dbReference type="GO" id="GO:0000976">
    <property type="term" value="F:transcription cis-regulatory region binding"/>
    <property type="evidence" value="ECO:0007669"/>
    <property type="project" value="TreeGrafter"/>
</dbReference>
<dbReference type="InterPro" id="IPR046335">
    <property type="entry name" value="LacI/GalR-like_sensor"/>
</dbReference>
<keyword evidence="2" id="KW-0238">DNA-binding</keyword>
<comment type="caution">
    <text evidence="5">The sequence shown here is derived from an EMBL/GenBank/DDBJ whole genome shotgun (WGS) entry which is preliminary data.</text>
</comment>
<proteinExistence type="predicted"/>
<sequence length="348" mass="38364">MKGRVTLKDIAAAAGVSASTVSLVLNGKIGSRVSAATVAKIRDIAENLHYQPDINAQRLKGKALPIIGLVVPNITNYFYSEMTKGIMDAGANAGYNVILLNSENTLQGEQLAAEAFLSVRVAGAIVCGVCEPGTEESVILEELKRAGIPVVKIDRCEWNEKYPRVMIDNYQAAYDSVKCLHRLGHRKIGIIATTWDLGIMNAREQGYQQAMKDLDLEISESMIYRKKSYDLTDEEADEIADDISKHLNRHTAILAIPGDVLAIECIVYWKRHGINVPDDISIMGFDNVYMGSIIEPALTTVDQPKYEMGKGAMELLIKAIEGRSGAKRLVYQYQIIERNSVRNICASE</sequence>
<dbReference type="Pfam" id="PF00356">
    <property type="entry name" value="LacI"/>
    <property type="match status" value="1"/>
</dbReference>